<evidence type="ECO:0000313" key="1">
    <source>
        <dbReference type="EMBL" id="KAH7299883.1"/>
    </source>
</evidence>
<dbReference type="EMBL" id="CM035429">
    <property type="protein sequence ID" value="KAH7299883.1"/>
    <property type="molecule type" value="Genomic_DNA"/>
</dbReference>
<protein>
    <submittedName>
        <fullName evidence="1">Uncharacterized protein</fullName>
    </submittedName>
</protein>
<keyword evidence="2" id="KW-1185">Reference proteome</keyword>
<organism evidence="1 2">
    <name type="scientific">Ceratopteris richardii</name>
    <name type="common">Triangle waterfern</name>
    <dbReference type="NCBI Taxonomy" id="49495"/>
    <lineage>
        <taxon>Eukaryota</taxon>
        <taxon>Viridiplantae</taxon>
        <taxon>Streptophyta</taxon>
        <taxon>Embryophyta</taxon>
        <taxon>Tracheophyta</taxon>
        <taxon>Polypodiopsida</taxon>
        <taxon>Polypodiidae</taxon>
        <taxon>Polypodiales</taxon>
        <taxon>Pteridineae</taxon>
        <taxon>Pteridaceae</taxon>
        <taxon>Parkerioideae</taxon>
        <taxon>Ceratopteris</taxon>
    </lineage>
</organism>
<proteinExistence type="predicted"/>
<name>A0A8T2RWT0_CERRI</name>
<comment type="caution">
    <text evidence="1">The sequence shown here is derived from an EMBL/GenBank/DDBJ whole genome shotgun (WGS) entry which is preliminary data.</text>
</comment>
<gene>
    <name evidence="1" type="ORF">KP509_24G034800</name>
</gene>
<accession>A0A8T2RWT0</accession>
<evidence type="ECO:0000313" key="2">
    <source>
        <dbReference type="Proteomes" id="UP000825935"/>
    </source>
</evidence>
<dbReference type="AlphaFoldDB" id="A0A8T2RWT0"/>
<dbReference type="Proteomes" id="UP000825935">
    <property type="component" value="Chromosome 24"/>
</dbReference>
<dbReference type="OrthoDB" id="10508771at2759"/>
<reference evidence="1" key="1">
    <citation type="submission" date="2021-08" db="EMBL/GenBank/DDBJ databases">
        <title>WGS assembly of Ceratopteris richardii.</title>
        <authorList>
            <person name="Marchant D.B."/>
            <person name="Chen G."/>
            <person name="Jenkins J."/>
            <person name="Shu S."/>
            <person name="Leebens-Mack J."/>
            <person name="Grimwood J."/>
            <person name="Schmutz J."/>
            <person name="Soltis P."/>
            <person name="Soltis D."/>
            <person name="Chen Z.-H."/>
        </authorList>
    </citation>
    <scope>NUCLEOTIDE SEQUENCE</scope>
    <source>
        <strain evidence="1">Whitten #5841</strain>
        <tissue evidence="1">Leaf</tissue>
    </source>
</reference>
<sequence>MVGVSGKYRNVRGELHTSEGLSKSRTCYPCSNSTCSAFLVLDSNKDANDLDSRETRNFIESQKAKGMVIGQGELLEGSDAESYNPTKMYRKSRRKYGSCFLWLRRCAQFACSVCKASYSCANHIGSGKPWWTSTRLTVFGLREDGRTWEKCVVANEHLEEVYKPPPWWKRLLLKLRAGTRRADCLNPCSHWQSHQNAFCYDPVSYALNFDDSAACMQHHHHEVCCPHGAPISGALDSDEE</sequence>